<evidence type="ECO:0000313" key="5">
    <source>
        <dbReference type="Proteomes" id="UP000034491"/>
    </source>
</evidence>
<comment type="caution">
    <text evidence="4">The sequence shown here is derived from an EMBL/GenBank/DDBJ whole genome shotgun (WGS) entry which is preliminary data.</text>
</comment>
<accession>A0A0M2R622</accession>
<protein>
    <submittedName>
        <fullName evidence="4">FAD-dependent oxidoreductase</fullName>
    </submittedName>
</protein>
<dbReference type="Gene3D" id="3.50.50.60">
    <property type="entry name" value="FAD/NAD(P)-binding domain"/>
    <property type="match status" value="1"/>
</dbReference>
<dbReference type="RefSeq" id="WP_046509176.1">
    <property type="nucleotide sequence ID" value="NZ_LANI01000024.1"/>
</dbReference>
<evidence type="ECO:0000313" key="4">
    <source>
        <dbReference type="EMBL" id="KKJ75904.1"/>
    </source>
</evidence>
<dbReference type="AlphaFoldDB" id="A0A0M2R622"/>
<keyword evidence="2" id="KW-1133">Transmembrane helix</keyword>
<dbReference type="GO" id="GO:0016491">
    <property type="term" value="F:oxidoreductase activity"/>
    <property type="evidence" value="ECO:0007669"/>
    <property type="project" value="UniProtKB-KW"/>
</dbReference>
<dbReference type="SUPFAM" id="SSF51905">
    <property type="entry name" value="FAD/NAD(P)-binding domain"/>
    <property type="match status" value="1"/>
</dbReference>
<dbReference type="InterPro" id="IPR036188">
    <property type="entry name" value="FAD/NAD-bd_sf"/>
</dbReference>
<feature type="domain" description="FAD dependent oxidoreductase" evidence="3">
    <location>
        <begin position="6"/>
        <end position="376"/>
    </location>
</feature>
<reference evidence="4 5" key="1">
    <citation type="submission" date="2015-03" db="EMBL/GenBank/DDBJ databases">
        <title>Genome sequence of Kiloniella sp. P1-1, isolated from the gut microflora of Pacific white shrimp, Penaeus vannamei.</title>
        <authorList>
            <person name="Shao Z."/>
            <person name="Wang L."/>
            <person name="Li X."/>
        </authorList>
    </citation>
    <scope>NUCLEOTIDE SEQUENCE [LARGE SCALE GENOMIC DNA]</scope>
    <source>
        <strain evidence="4 5">P1-1</strain>
    </source>
</reference>
<dbReference type="GO" id="GO:0005737">
    <property type="term" value="C:cytoplasm"/>
    <property type="evidence" value="ECO:0007669"/>
    <property type="project" value="TreeGrafter"/>
</dbReference>
<dbReference type="Pfam" id="PF01266">
    <property type="entry name" value="DAO"/>
    <property type="match status" value="1"/>
</dbReference>
<organism evidence="4 5">
    <name type="scientific">Kiloniella litopenaei</name>
    <dbReference type="NCBI Taxonomy" id="1549748"/>
    <lineage>
        <taxon>Bacteria</taxon>
        <taxon>Pseudomonadati</taxon>
        <taxon>Pseudomonadota</taxon>
        <taxon>Alphaproteobacteria</taxon>
        <taxon>Rhodospirillales</taxon>
        <taxon>Kiloniellaceae</taxon>
        <taxon>Kiloniella</taxon>
    </lineage>
</organism>
<dbReference type="Proteomes" id="UP000034491">
    <property type="component" value="Unassembled WGS sequence"/>
</dbReference>
<dbReference type="PANTHER" id="PTHR13847">
    <property type="entry name" value="SARCOSINE DEHYDROGENASE-RELATED"/>
    <property type="match status" value="1"/>
</dbReference>
<evidence type="ECO:0000256" key="1">
    <source>
        <dbReference type="ARBA" id="ARBA00023002"/>
    </source>
</evidence>
<proteinExistence type="predicted"/>
<dbReference type="PATRIC" id="fig|1549748.8.peg.1979"/>
<dbReference type="Gene3D" id="3.30.9.10">
    <property type="entry name" value="D-Amino Acid Oxidase, subunit A, domain 2"/>
    <property type="match status" value="1"/>
</dbReference>
<keyword evidence="5" id="KW-1185">Reference proteome</keyword>
<evidence type="ECO:0000259" key="3">
    <source>
        <dbReference type="Pfam" id="PF01266"/>
    </source>
</evidence>
<dbReference type="STRING" id="1549748.WH95_16080"/>
<keyword evidence="1" id="KW-0560">Oxidoreductase</keyword>
<dbReference type="EMBL" id="LANI01000024">
    <property type="protein sequence ID" value="KKJ75904.1"/>
    <property type="molecule type" value="Genomic_DNA"/>
</dbReference>
<dbReference type="PANTHER" id="PTHR13847:SF287">
    <property type="entry name" value="FAD-DEPENDENT OXIDOREDUCTASE DOMAIN-CONTAINING PROTEIN 1"/>
    <property type="match status" value="1"/>
</dbReference>
<sequence length="407" mass="44590">MTKTSDVVIVGGGIIGSAAAFFLASDTTFNGKITVIEKDSSYQGSSTTLSAASIRQQFSTPENINISLFGIEFLRNLSEYLALNTEQQPANALDIGLQERGYLLLASDKGQETLHYNNQIQNELGADISLLTPALLKELFPWMNCDDLALGSLGLSGEGWFDAYSLLQLFRAKNKKLGIIYKDGEVTGFEKSGNKKFGSKIVAAELKTPESASVEKISGDYFINAAGPMASCIAAMAGIDIPVESRKRCVFVFNCREEIANSPLVVDTNGVYFRPEGEHFICGTSPLDGHDPECFDYDVDYNLFDEHIWPTLANRVTAFESIKQINAWAGHYAYNLLDQNVILGTHPDVDNLYFANGFSGHGLQQAPAIGRALSELIVYGKYQSLDLSIFGMERIINKTPVKELNVI</sequence>
<keyword evidence="2" id="KW-0812">Transmembrane</keyword>
<dbReference type="InterPro" id="IPR006076">
    <property type="entry name" value="FAD-dep_OxRdtase"/>
</dbReference>
<feature type="transmembrane region" description="Helical" evidence="2">
    <location>
        <begin position="7"/>
        <end position="24"/>
    </location>
</feature>
<keyword evidence="2" id="KW-0472">Membrane</keyword>
<evidence type="ECO:0000256" key="2">
    <source>
        <dbReference type="SAM" id="Phobius"/>
    </source>
</evidence>
<gene>
    <name evidence="4" type="ORF">WH95_16080</name>
</gene>
<dbReference type="OrthoDB" id="9806452at2"/>
<dbReference type="GO" id="GO:0032981">
    <property type="term" value="P:mitochondrial respiratory chain complex I assembly"/>
    <property type="evidence" value="ECO:0007669"/>
    <property type="project" value="TreeGrafter"/>
</dbReference>
<name>A0A0M2R622_9PROT</name>